<feature type="region of interest" description="Disordered" evidence="1">
    <location>
        <begin position="252"/>
        <end position="287"/>
    </location>
</feature>
<accession>A0A917FXP0</accession>
<evidence type="ECO:0000256" key="2">
    <source>
        <dbReference type="SAM" id="Phobius"/>
    </source>
</evidence>
<dbReference type="SUPFAM" id="SSF82714">
    <property type="entry name" value="Multidrug efflux transporter AcrB TolC docking domain, DN and DC subdomains"/>
    <property type="match status" value="2"/>
</dbReference>
<keyword evidence="2" id="KW-0812">Transmembrane</keyword>
<feature type="compositionally biased region" description="Low complexity" evidence="1">
    <location>
        <begin position="265"/>
        <end position="286"/>
    </location>
</feature>
<dbReference type="AlphaFoldDB" id="A0A917FXP0"/>
<dbReference type="InterPro" id="IPR027463">
    <property type="entry name" value="AcrB_DN_DC_subdom"/>
</dbReference>
<dbReference type="Gene3D" id="3.30.2090.10">
    <property type="entry name" value="Multidrug efflux transporter AcrB TolC docking domain, DN and DC subdomains"/>
    <property type="match status" value="3"/>
</dbReference>
<feature type="transmembrane region" description="Helical" evidence="2">
    <location>
        <begin position="572"/>
        <end position="597"/>
    </location>
</feature>
<reference evidence="3" key="1">
    <citation type="journal article" date="2014" name="Int. J. Syst. Evol. Microbiol.">
        <title>Complete genome sequence of Corynebacterium casei LMG S-19264T (=DSM 44701T), isolated from a smear-ripened cheese.</title>
        <authorList>
            <consortium name="US DOE Joint Genome Institute (JGI-PGF)"/>
            <person name="Walter F."/>
            <person name="Albersmeier A."/>
            <person name="Kalinowski J."/>
            <person name="Ruckert C."/>
        </authorList>
    </citation>
    <scope>NUCLEOTIDE SEQUENCE</scope>
    <source>
        <strain evidence="3">CGMCC 1.12987</strain>
    </source>
</reference>
<reference evidence="3" key="2">
    <citation type="submission" date="2020-09" db="EMBL/GenBank/DDBJ databases">
        <authorList>
            <person name="Sun Q."/>
            <person name="Zhou Y."/>
        </authorList>
    </citation>
    <scope>NUCLEOTIDE SEQUENCE</scope>
    <source>
        <strain evidence="3">CGMCC 1.12987</strain>
    </source>
</reference>
<proteinExistence type="predicted"/>
<feature type="transmembrane region" description="Helical" evidence="2">
    <location>
        <begin position="994"/>
        <end position="1013"/>
    </location>
</feature>
<keyword evidence="2" id="KW-0472">Membrane</keyword>
<evidence type="ECO:0000313" key="4">
    <source>
        <dbReference type="Proteomes" id="UP000644756"/>
    </source>
</evidence>
<feature type="transmembrane region" description="Helical" evidence="2">
    <location>
        <begin position="948"/>
        <end position="973"/>
    </location>
</feature>
<feature type="transmembrane region" description="Helical" evidence="2">
    <location>
        <begin position="12"/>
        <end position="31"/>
    </location>
</feature>
<dbReference type="Pfam" id="PF00873">
    <property type="entry name" value="ACR_tran"/>
    <property type="match status" value="2"/>
</dbReference>
<organism evidence="3 4">
    <name type="scientific">Paenibacillus abyssi</name>
    <dbReference type="NCBI Taxonomy" id="1340531"/>
    <lineage>
        <taxon>Bacteria</taxon>
        <taxon>Bacillati</taxon>
        <taxon>Bacillota</taxon>
        <taxon>Bacilli</taxon>
        <taxon>Bacillales</taxon>
        <taxon>Paenibacillaceae</taxon>
        <taxon>Paenibacillus</taxon>
    </lineage>
</organism>
<feature type="compositionally biased region" description="Polar residues" evidence="1">
    <location>
        <begin position="252"/>
        <end position="264"/>
    </location>
</feature>
<dbReference type="Gene3D" id="3.30.70.1430">
    <property type="entry name" value="Multidrug efflux transporter AcrB pore domain"/>
    <property type="match status" value="2"/>
</dbReference>
<dbReference type="GO" id="GO:0042910">
    <property type="term" value="F:xenobiotic transmembrane transporter activity"/>
    <property type="evidence" value="ECO:0007669"/>
    <property type="project" value="TreeGrafter"/>
</dbReference>
<feature type="transmembrane region" description="Helical" evidence="2">
    <location>
        <begin position="896"/>
        <end position="915"/>
    </location>
</feature>
<feature type="transmembrane region" description="Helical" evidence="2">
    <location>
        <begin position="478"/>
        <end position="498"/>
    </location>
</feature>
<dbReference type="PANTHER" id="PTHR32063:SF0">
    <property type="entry name" value="SWARMING MOTILITY PROTEIN SWRC"/>
    <property type="match status" value="1"/>
</dbReference>
<protein>
    <submittedName>
        <fullName evidence="3">Swarming motility protein SwrC</fullName>
    </submittedName>
</protein>
<keyword evidence="4" id="KW-1185">Reference proteome</keyword>
<dbReference type="GO" id="GO:0005886">
    <property type="term" value="C:plasma membrane"/>
    <property type="evidence" value="ECO:0007669"/>
    <property type="project" value="TreeGrafter"/>
</dbReference>
<evidence type="ECO:0000313" key="3">
    <source>
        <dbReference type="EMBL" id="GGG11673.1"/>
    </source>
</evidence>
<dbReference type="EMBL" id="BMGR01000010">
    <property type="protein sequence ID" value="GGG11673.1"/>
    <property type="molecule type" value="Genomic_DNA"/>
</dbReference>
<dbReference type="Proteomes" id="UP000644756">
    <property type="component" value="Unassembled WGS sequence"/>
</dbReference>
<dbReference type="PANTHER" id="PTHR32063">
    <property type="match status" value="1"/>
</dbReference>
<dbReference type="RefSeq" id="WP_188531953.1">
    <property type="nucleotide sequence ID" value="NZ_BMGR01000010.1"/>
</dbReference>
<feature type="transmembrane region" description="Helical" evidence="2">
    <location>
        <begin position="430"/>
        <end position="451"/>
    </location>
</feature>
<feature type="transmembrane region" description="Helical" evidence="2">
    <location>
        <begin position="922"/>
        <end position="942"/>
    </location>
</feature>
<keyword evidence="2" id="KW-1133">Transmembrane helix</keyword>
<feature type="transmembrane region" description="Helical" evidence="2">
    <location>
        <begin position="378"/>
        <end position="397"/>
    </location>
</feature>
<gene>
    <name evidence="3" type="ORF">GCM10010916_30670</name>
</gene>
<dbReference type="SUPFAM" id="SSF82693">
    <property type="entry name" value="Multidrug efflux transporter AcrB pore domain, PN1, PN2, PC1 and PC2 subdomains"/>
    <property type="match status" value="2"/>
</dbReference>
<evidence type="ECO:0000256" key="1">
    <source>
        <dbReference type="SAM" id="MobiDB-lite"/>
    </source>
</evidence>
<feature type="transmembrane region" description="Helical" evidence="2">
    <location>
        <begin position="510"/>
        <end position="537"/>
    </location>
</feature>
<dbReference type="Gene3D" id="1.20.1640.10">
    <property type="entry name" value="Multidrug efflux transporter AcrB transmembrane domain"/>
    <property type="match status" value="3"/>
</dbReference>
<dbReference type="PRINTS" id="PR00702">
    <property type="entry name" value="ACRIFLAVINRP"/>
</dbReference>
<dbReference type="InterPro" id="IPR001036">
    <property type="entry name" value="Acrflvin-R"/>
</dbReference>
<feature type="transmembrane region" description="Helical" evidence="2">
    <location>
        <begin position="1025"/>
        <end position="1048"/>
    </location>
</feature>
<dbReference type="Gene3D" id="3.30.70.1320">
    <property type="entry name" value="Multidrug efflux transporter AcrB pore domain like"/>
    <property type="match status" value="2"/>
</dbReference>
<comment type="caution">
    <text evidence="3">The sequence shown here is derived from an EMBL/GenBank/DDBJ whole genome shotgun (WGS) entry which is preliminary data.</text>
</comment>
<dbReference type="SUPFAM" id="SSF82866">
    <property type="entry name" value="Multidrug efflux transporter AcrB transmembrane domain"/>
    <property type="match status" value="2"/>
</dbReference>
<sequence>MKSTIRFSLNNKFAIWIMTIIVTVAGLYSGFNMKMETMPDITIPIVSVTTVYPGATPDEVMENLSKPIEQRTRNLDGVNTISSTSMENVSSVVIEYNYEKDMDEAVAEVNEALSSMRLPDGAQDSSVSRMSFNAFPVISLSVSDQTRDLPELTKLVEETVLPTVQGIEGVASVQISGQHVEEVELKFNDEKMAALGLNQETVKGIIQGSAITMPLGIFEFENTEKAVLVDGNIIGLDDLKNLTIPVIPSAASAPSQGMPQQAPTAQGLQAPGTGQQPQAGAPNQQAETNVPAVMPGLPTVTLGEIADINVIGKAESISRTNGQDSIGLSIVKAADANTVDVVNDVKAEMERLGSETEGLIIETSFDQGAPIEESVHTMLNKALMGSLFAVIIILLFLRDIRSTIIAVVSIPLSILIALLVLNQMDVTLNIMTLGAMTVAIGRVIDDSIVVIENIYRRMSMKSEKLKGKELVLSATKEMFVPIAASTIVTIAVFLPLGLVEGAIGEIFLPFALTVVFALLASLLVAVTVVPMLAHMLFRKMLVEGTKKQHDEKPDMMSNGYKRILNWSLNHKWITFGIATLVLFASLLLAPVVGFSFLPSDEQKMMVVTYNPAPGETLEQVEDLALKAEKAFMEREGIDMLQYSIGGQNPMSPGASKQALFNLNYDPDFENFTEEKQDVVQFLEGLGGEGEWREQDFTGGGLGGSGVSLQVFGPDMETLQPVVGQIMDLMRENPDLSNVDSSMSETYEQYVLVANHEKLAQYGLVAGQVAMELSPARQRPVLTTIENDGKDMNVYIHVEEKGFSSKEELENVTLRSPLGMEVALKDVMDIQDGESPNTITRRDDRTYAEVSADATAANVAAVSNTLQQEIDKLELPANVEVSFGGVTQQMNEAFTQLGLAILAAIAVVYLVLVITFGGGLTPLTILFSIPFTVIGALVGLWLAGETISVTALIGALMLIGIVVTNAIVLIDRVIQKQKEGLTVREALLEAAGTRLRPILMTALATVGALLPLAFGYESGGLISKGLGVTVIGGLISSTLLTLLIVPIVYEFMAKFRKAPANAEIE</sequence>
<dbReference type="Gene3D" id="3.30.70.1440">
    <property type="entry name" value="Multidrug efflux transporter AcrB pore domain"/>
    <property type="match status" value="1"/>
</dbReference>
<feature type="transmembrane region" description="Helical" evidence="2">
    <location>
        <begin position="404"/>
        <end position="424"/>
    </location>
</feature>
<name>A0A917FXP0_9BACL</name>